<dbReference type="NCBIfam" id="TIGR04315">
    <property type="entry name" value="octaheme_Shew"/>
    <property type="match status" value="1"/>
</dbReference>
<dbReference type="PANTHER" id="PTHR35038">
    <property type="entry name" value="DISSIMILATORY SULFITE REDUCTASE SIRA"/>
    <property type="match status" value="1"/>
</dbReference>
<proteinExistence type="predicted"/>
<dbReference type="InterPro" id="IPR024673">
    <property type="entry name" value="Octahem_Cyt_c"/>
</dbReference>
<organism evidence="3">
    <name type="scientific">Prosthecochloris aestuarii</name>
    <dbReference type="NCBI Taxonomy" id="1102"/>
    <lineage>
        <taxon>Bacteria</taxon>
        <taxon>Pseudomonadati</taxon>
        <taxon>Chlorobiota</taxon>
        <taxon>Chlorobiia</taxon>
        <taxon>Chlorobiales</taxon>
        <taxon>Chlorobiaceae</taxon>
        <taxon>Prosthecochloris</taxon>
    </lineage>
</organism>
<reference evidence="3" key="1">
    <citation type="journal article" date="2020" name="mSystems">
        <title>Genome- and Community-Level Interaction Insights into Carbon Utilization and Element Cycling Functions of Hydrothermarchaeota in Hydrothermal Sediment.</title>
        <authorList>
            <person name="Zhou Z."/>
            <person name="Liu Y."/>
            <person name="Xu W."/>
            <person name="Pan J."/>
            <person name="Luo Z.H."/>
            <person name="Li M."/>
        </authorList>
    </citation>
    <scope>NUCLEOTIDE SEQUENCE [LARGE SCALE GENOMIC DNA]</scope>
    <source>
        <strain evidence="3">SpSt-1181</strain>
    </source>
</reference>
<dbReference type="Gene3D" id="1.10.1130.10">
    <property type="entry name" value="Flavocytochrome C3, Chain A"/>
    <property type="match status" value="1"/>
</dbReference>
<name>A0A831WPW9_PROAE</name>
<sequence length="535" mass="60199">MKKLLVLLICLSVYMFYMPSPLSARSFHLSVDSLMISTADHSKFEQLKRPFETGPEVTEACLECHTEAAKQIHQTKHWSWEVLMKDGKMLGKQHVVNNFCISVEGNEPRCTSCHIGYGWKDRNFDFTSQRNVDCLVCHDGTGTYKKYPSGAGHPAYSDTSFGGKPFPAVDLAYVAQNVANPNRHNCGICHFEGGGGDAVKHGDLDNSLIEPMAHVDVHMSTEKDGLNMTCTDCHQTEGHQVPGSRYEPHARDVHGFDYPLPDDYPTTCSSCHGLEPHKDYAKLNDHVDKLACQTCHIPTIARERPTKMWWDWSKAGQFNEQGKQITRKDSAGLAVYMTKKGEFEWATDVVPEYRWFNGEMNYVTFLTEIDDSAVVEINHPDGEPGDSLSRIWPFKVHRGKQPYDTVLKRFVKPTLYGPKGSGAYWSDFDWDRAITTGMEYAGMEYSGSYDFVETEMYWPISHMVAPKTESLGCADCHSRNGRLQNLAGFYLPGRDANPFVEMLGLLVIISSLAGVLVHGYMRFVSSKRRTGEGHS</sequence>
<evidence type="ECO:0000256" key="2">
    <source>
        <dbReference type="SAM" id="Phobius"/>
    </source>
</evidence>
<dbReference type="PANTHER" id="PTHR35038:SF5">
    <property type="entry name" value="CYTOCHROME C-TYPE PROTEIN NRFB"/>
    <property type="match status" value="1"/>
</dbReference>
<dbReference type="AlphaFoldDB" id="A0A831WPW9"/>
<accession>A0A831WPW9</accession>
<keyword evidence="2" id="KW-0812">Transmembrane</keyword>
<dbReference type="EMBL" id="DSBW01000220">
    <property type="protein sequence ID" value="HED31928.1"/>
    <property type="molecule type" value="Genomic_DNA"/>
</dbReference>
<dbReference type="GO" id="GO:0016491">
    <property type="term" value="F:oxidoreductase activity"/>
    <property type="evidence" value="ECO:0007669"/>
    <property type="project" value="TreeGrafter"/>
</dbReference>
<comment type="caution">
    <text evidence="3">The sequence shown here is derived from an EMBL/GenBank/DDBJ whole genome shotgun (WGS) entry which is preliminary data.</text>
</comment>
<dbReference type="Proteomes" id="UP000886335">
    <property type="component" value="Unassembled WGS sequence"/>
</dbReference>
<dbReference type="PIRSF" id="PIRSF039014">
    <property type="entry name" value="OTR_cyc"/>
    <property type="match status" value="1"/>
</dbReference>
<keyword evidence="2" id="KW-0472">Membrane</keyword>
<dbReference type="SUPFAM" id="SSF48695">
    <property type="entry name" value="Multiheme cytochromes"/>
    <property type="match status" value="1"/>
</dbReference>
<protein>
    <submittedName>
        <fullName evidence="3">Tetrathionate reductase family octaheme c-type cytochrome</fullName>
    </submittedName>
</protein>
<gene>
    <name evidence="3" type="ORF">ENN50_09705</name>
</gene>
<feature type="transmembrane region" description="Helical" evidence="2">
    <location>
        <begin position="502"/>
        <end position="521"/>
    </location>
</feature>
<evidence type="ECO:0000313" key="3">
    <source>
        <dbReference type="EMBL" id="HED31928.1"/>
    </source>
</evidence>
<dbReference type="InterPro" id="IPR036280">
    <property type="entry name" value="Multihaem_cyt_sf"/>
</dbReference>
<evidence type="ECO:0000256" key="1">
    <source>
        <dbReference type="ARBA" id="ARBA00022729"/>
    </source>
</evidence>
<dbReference type="Pfam" id="PF11783">
    <property type="entry name" value="Cytochrome_cB"/>
    <property type="match status" value="1"/>
</dbReference>
<keyword evidence="2" id="KW-1133">Transmembrane helix</keyword>
<keyword evidence="1" id="KW-0732">Signal</keyword>
<dbReference type="InterPro" id="IPR051829">
    <property type="entry name" value="Multiheme_Cytochr_ET"/>
</dbReference>